<keyword evidence="1" id="KW-0472">Membrane</keyword>
<comment type="caution">
    <text evidence="2">The sequence shown here is derived from an EMBL/GenBank/DDBJ whole genome shotgun (WGS) entry which is preliminary data.</text>
</comment>
<keyword evidence="1" id="KW-0812">Transmembrane</keyword>
<evidence type="ECO:0000313" key="3">
    <source>
        <dbReference type="Proteomes" id="UP001501004"/>
    </source>
</evidence>
<organism evidence="2 3">
    <name type="scientific">Leifsonella bigeumensis</name>
    <dbReference type="NCBI Taxonomy" id="433643"/>
    <lineage>
        <taxon>Bacteria</taxon>
        <taxon>Bacillati</taxon>
        <taxon>Actinomycetota</taxon>
        <taxon>Actinomycetes</taxon>
        <taxon>Micrococcales</taxon>
        <taxon>Microbacteriaceae</taxon>
        <taxon>Leifsonella</taxon>
    </lineage>
</organism>
<feature type="transmembrane region" description="Helical" evidence="1">
    <location>
        <begin position="12"/>
        <end position="35"/>
    </location>
</feature>
<evidence type="ECO:0000256" key="1">
    <source>
        <dbReference type="SAM" id="Phobius"/>
    </source>
</evidence>
<evidence type="ECO:0000313" key="2">
    <source>
        <dbReference type="EMBL" id="GAA3730498.1"/>
    </source>
</evidence>
<dbReference type="Proteomes" id="UP001501004">
    <property type="component" value="Unassembled WGS sequence"/>
</dbReference>
<keyword evidence="3" id="KW-1185">Reference proteome</keyword>
<reference evidence="3" key="1">
    <citation type="journal article" date="2019" name="Int. J. Syst. Evol. Microbiol.">
        <title>The Global Catalogue of Microorganisms (GCM) 10K type strain sequencing project: providing services to taxonomists for standard genome sequencing and annotation.</title>
        <authorList>
            <consortium name="The Broad Institute Genomics Platform"/>
            <consortium name="The Broad Institute Genome Sequencing Center for Infectious Disease"/>
            <person name="Wu L."/>
            <person name="Ma J."/>
        </authorList>
    </citation>
    <scope>NUCLEOTIDE SEQUENCE [LARGE SCALE GENOMIC DNA]</scope>
    <source>
        <strain evidence="3">JCM 16949</strain>
    </source>
</reference>
<name>A0ABP7F538_9MICO</name>
<keyword evidence="1" id="KW-1133">Transmembrane helix</keyword>
<proteinExistence type="predicted"/>
<sequence length="40" mass="4415">MIDDERRAMRKVNLILTGIWLVFAAAVAVVILYLIGEGAL</sequence>
<dbReference type="EMBL" id="BAABAE010000001">
    <property type="protein sequence ID" value="GAA3730498.1"/>
    <property type="molecule type" value="Genomic_DNA"/>
</dbReference>
<protein>
    <submittedName>
        <fullName evidence="2">Uncharacterized protein</fullName>
    </submittedName>
</protein>
<gene>
    <name evidence="2" type="ORF">GCM10022239_03840</name>
</gene>
<accession>A0ABP7F538</accession>
<dbReference type="RefSeq" id="WP_344753137.1">
    <property type="nucleotide sequence ID" value="NZ_BAABAE010000001.1"/>
</dbReference>